<dbReference type="Gene3D" id="2.30.30.100">
    <property type="match status" value="1"/>
</dbReference>
<dbReference type="InterPro" id="IPR016654">
    <property type="entry name" value="U6_snRNA_Lsm2"/>
</dbReference>
<dbReference type="PROSITE" id="PS52002">
    <property type="entry name" value="SM"/>
    <property type="match status" value="1"/>
</dbReference>
<evidence type="ECO:0000256" key="4">
    <source>
        <dbReference type="ARBA" id="ARBA00022728"/>
    </source>
</evidence>
<sequence>MPLFMSLFQSLLMKKITVEMKNDAVVTGILQTVDHHLNLYLENVETREQQDQIHLEAAKFIFVRGSTIRYIHLCASDVDVFVLEDTTRRDIRQETDI</sequence>
<dbReference type="InterPro" id="IPR047575">
    <property type="entry name" value="Sm"/>
</dbReference>
<name>A0ABQ9Y6E1_9EUKA</name>
<feature type="domain" description="Sm" evidence="9">
    <location>
        <begin position="3"/>
        <end position="77"/>
    </location>
</feature>
<evidence type="ECO:0000256" key="1">
    <source>
        <dbReference type="ARBA" id="ARBA00004123"/>
    </source>
</evidence>
<evidence type="ECO:0000256" key="8">
    <source>
        <dbReference type="ARBA" id="ARBA00023274"/>
    </source>
</evidence>
<comment type="subcellular location">
    <subcellularLocation>
        <location evidence="1">Nucleus</location>
    </subcellularLocation>
</comment>
<dbReference type="PANTHER" id="PTHR13829:SF2">
    <property type="entry name" value="U6 SNRNA-ASSOCIATED SM-LIKE PROTEIN LSM2"/>
    <property type="match status" value="1"/>
</dbReference>
<dbReference type="PANTHER" id="PTHR13829">
    <property type="entry name" value="SNRNP CORE PROTEIN FAMILY MEMBER"/>
    <property type="match status" value="1"/>
</dbReference>
<reference evidence="10 11" key="1">
    <citation type="journal article" date="2022" name="bioRxiv">
        <title>Genomics of Preaxostyla Flagellates Illuminates Evolutionary Transitions and the Path Towards Mitochondrial Loss.</title>
        <authorList>
            <person name="Novak L.V.F."/>
            <person name="Treitli S.C."/>
            <person name="Pyrih J."/>
            <person name="Halakuc P."/>
            <person name="Pipaliya S.V."/>
            <person name="Vacek V."/>
            <person name="Brzon O."/>
            <person name="Soukal P."/>
            <person name="Eme L."/>
            <person name="Dacks J.B."/>
            <person name="Karnkowska A."/>
            <person name="Elias M."/>
            <person name="Hampl V."/>
        </authorList>
    </citation>
    <scope>NUCLEOTIDE SEQUENCE [LARGE SCALE GENOMIC DNA]</scope>
    <source>
        <strain evidence="10">NAU3</strain>
        <tissue evidence="10">Gut</tissue>
    </source>
</reference>
<comment type="similarity">
    <text evidence="2">Belongs to the snRNP Sm proteins family.</text>
</comment>
<accession>A0ABQ9Y6E1</accession>
<dbReference type="SUPFAM" id="SSF50182">
    <property type="entry name" value="Sm-like ribonucleoproteins"/>
    <property type="match status" value="1"/>
</dbReference>
<evidence type="ECO:0000256" key="3">
    <source>
        <dbReference type="ARBA" id="ARBA00022664"/>
    </source>
</evidence>
<keyword evidence="4" id="KW-0747">Spliceosome</keyword>
<evidence type="ECO:0000256" key="7">
    <source>
        <dbReference type="ARBA" id="ARBA00023242"/>
    </source>
</evidence>
<evidence type="ECO:0000259" key="9">
    <source>
        <dbReference type="PROSITE" id="PS52002"/>
    </source>
</evidence>
<keyword evidence="7" id="KW-0539">Nucleus</keyword>
<protein>
    <submittedName>
        <fullName evidence="10">Snrna-associated sm class</fullName>
    </submittedName>
</protein>
<evidence type="ECO:0000256" key="2">
    <source>
        <dbReference type="ARBA" id="ARBA00006850"/>
    </source>
</evidence>
<dbReference type="Pfam" id="PF01423">
    <property type="entry name" value="LSM"/>
    <property type="match status" value="1"/>
</dbReference>
<dbReference type="InterPro" id="IPR001163">
    <property type="entry name" value="Sm_dom_euk/arc"/>
</dbReference>
<comment type="caution">
    <text evidence="10">The sequence shown here is derived from an EMBL/GenBank/DDBJ whole genome shotgun (WGS) entry which is preliminary data.</text>
</comment>
<evidence type="ECO:0000256" key="6">
    <source>
        <dbReference type="ARBA" id="ARBA00023187"/>
    </source>
</evidence>
<keyword evidence="5" id="KW-0694">RNA-binding</keyword>
<dbReference type="InterPro" id="IPR010920">
    <property type="entry name" value="LSM_dom_sf"/>
</dbReference>
<organism evidence="10 11">
    <name type="scientific">Blattamonas nauphoetae</name>
    <dbReference type="NCBI Taxonomy" id="2049346"/>
    <lineage>
        <taxon>Eukaryota</taxon>
        <taxon>Metamonada</taxon>
        <taxon>Preaxostyla</taxon>
        <taxon>Oxymonadida</taxon>
        <taxon>Blattamonas</taxon>
    </lineage>
</organism>
<keyword evidence="11" id="KW-1185">Reference proteome</keyword>
<evidence type="ECO:0000313" key="10">
    <source>
        <dbReference type="EMBL" id="KAK2959337.1"/>
    </source>
</evidence>
<evidence type="ECO:0000256" key="5">
    <source>
        <dbReference type="ARBA" id="ARBA00022884"/>
    </source>
</evidence>
<dbReference type="SMART" id="SM00651">
    <property type="entry name" value="Sm"/>
    <property type="match status" value="1"/>
</dbReference>
<proteinExistence type="inferred from homology"/>
<gene>
    <name evidence="10" type="ORF">BLNAU_5646</name>
</gene>
<keyword evidence="8" id="KW-0687">Ribonucleoprotein</keyword>
<evidence type="ECO:0000313" key="11">
    <source>
        <dbReference type="Proteomes" id="UP001281761"/>
    </source>
</evidence>
<keyword evidence="6" id="KW-0508">mRNA splicing</keyword>
<keyword evidence="3" id="KW-0507">mRNA processing</keyword>
<dbReference type="EMBL" id="JARBJD010000030">
    <property type="protein sequence ID" value="KAK2959337.1"/>
    <property type="molecule type" value="Genomic_DNA"/>
</dbReference>
<dbReference type="Proteomes" id="UP001281761">
    <property type="component" value="Unassembled WGS sequence"/>
</dbReference>